<feature type="domain" description="RRM" evidence="3">
    <location>
        <begin position="12"/>
        <end position="104"/>
    </location>
</feature>
<dbReference type="InterPro" id="IPR012677">
    <property type="entry name" value="Nucleotide-bd_a/b_plait_sf"/>
</dbReference>
<dbReference type="InterPro" id="IPR035979">
    <property type="entry name" value="RBD_domain_sf"/>
</dbReference>
<evidence type="ECO:0000259" key="3">
    <source>
        <dbReference type="PROSITE" id="PS50102"/>
    </source>
</evidence>
<evidence type="ECO:0000313" key="5">
    <source>
        <dbReference type="Proteomes" id="UP001652680"/>
    </source>
</evidence>
<organism evidence="4 5">
    <name type="scientific">Drosophila rhopaloa</name>
    <name type="common">Fruit fly</name>
    <dbReference type="NCBI Taxonomy" id="1041015"/>
    <lineage>
        <taxon>Eukaryota</taxon>
        <taxon>Metazoa</taxon>
        <taxon>Ecdysozoa</taxon>
        <taxon>Arthropoda</taxon>
        <taxon>Hexapoda</taxon>
        <taxon>Insecta</taxon>
        <taxon>Pterygota</taxon>
        <taxon>Neoptera</taxon>
        <taxon>Endopterygota</taxon>
        <taxon>Diptera</taxon>
        <taxon>Brachycera</taxon>
        <taxon>Muscomorpha</taxon>
        <taxon>Ephydroidea</taxon>
        <taxon>Drosophilidae</taxon>
        <taxon>Drosophila</taxon>
        <taxon>Sophophora</taxon>
    </lineage>
</organism>
<dbReference type="Proteomes" id="UP001652680">
    <property type="component" value="Unassembled WGS sequence"/>
</dbReference>
<dbReference type="InterPro" id="IPR032675">
    <property type="entry name" value="LRR_dom_sf"/>
</dbReference>
<dbReference type="InterPro" id="IPR000504">
    <property type="entry name" value="RRM_dom"/>
</dbReference>
<evidence type="ECO:0000256" key="1">
    <source>
        <dbReference type="ARBA" id="ARBA00022884"/>
    </source>
</evidence>
<dbReference type="Pfam" id="PF22976">
    <property type="entry name" value="RRM_10"/>
    <property type="match status" value="1"/>
</dbReference>
<dbReference type="SUPFAM" id="SSF52047">
    <property type="entry name" value="RNI-like"/>
    <property type="match status" value="1"/>
</dbReference>
<dbReference type="EnsemblMetazoa" id="XM_017119684.2">
    <property type="protein sequence ID" value="XP_016975173.2"/>
    <property type="gene ID" value="LOC108041695"/>
</dbReference>
<name>A0ABM5H647_DRORH</name>
<proteinExistence type="predicted"/>
<reference evidence="4" key="2">
    <citation type="submission" date="2025-05" db="UniProtKB">
        <authorList>
            <consortium name="EnsemblMetazoa"/>
        </authorList>
    </citation>
    <scope>IDENTIFICATION</scope>
</reference>
<dbReference type="Gene3D" id="3.30.70.330">
    <property type="match status" value="1"/>
</dbReference>
<dbReference type="PANTHER" id="PTHR13318">
    <property type="entry name" value="PARTNER OF PAIRED, ISOFORM B-RELATED"/>
    <property type="match status" value="1"/>
</dbReference>
<gene>
    <name evidence="4" type="primary">108041695</name>
</gene>
<evidence type="ECO:0000256" key="2">
    <source>
        <dbReference type="PROSITE-ProRule" id="PRU00176"/>
    </source>
</evidence>
<keyword evidence="5" id="KW-1185">Reference proteome</keyword>
<dbReference type="CDD" id="cd00590">
    <property type="entry name" value="RRM_SF"/>
    <property type="match status" value="1"/>
</dbReference>
<accession>A0ABM5H647</accession>
<dbReference type="PROSITE" id="PS50102">
    <property type="entry name" value="RRM"/>
    <property type="match status" value="1"/>
</dbReference>
<reference evidence="5" key="1">
    <citation type="journal article" date="2021" name="Elife">
        <title>Highly contiguous assemblies of 101 drosophilid genomes.</title>
        <authorList>
            <person name="Kim B.Y."/>
            <person name="Wang J.R."/>
            <person name="Miller D.E."/>
            <person name="Barmina O."/>
            <person name="Delaney E."/>
            <person name="Thompson A."/>
            <person name="Comeault A.A."/>
            <person name="Peede D."/>
            <person name="D'Agostino E.R."/>
            <person name="Pelaez J."/>
            <person name="Aguilar J.M."/>
            <person name="Haji D."/>
            <person name="Matsunaga T."/>
            <person name="Armstrong E.E."/>
            <person name="Zych M."/>
            <person name="Ogawa Y."/>
            <person name="Stamenkovic-Radak M."/>
            <person name="Jelic M."/>
            <person name="Veselinovic M.S."/>
            <person name="Tanaskovic M."/>
            <person name="Eric P."/>
            <person name="Gao J.J."/>
            <person name="Katoh T.K."/>
            <person name="Toda M.J."/>
            <person name="Watabe H."/>
            <person name="Watada M."/>
            <person name="Davis J.S."/>
            <person name="Moyle L.C."/>
            <person name="Manoli G."/>
            <person name="Bertolini E."/>
            <person name="Kostal V."/>
            <person name="Hawley R.S."/>
            <person name="Takahashi A."/>
            <person name="Jones C.D."/>
            <person name="Price D.K."/>
            <person name="Whiteman N."/>
            <person name="Kopp A."/>
            <person name="Matute D.R."/>
            <person name="Petrov D.A."/>
        </authorList>
    </citation>
    <scope>NUCLEOTIDE SEQUENCE [LARGE SCALE GENOMIC DNA]</scope>
</reference>
<dbReference type="SUPFAM" id="SSF54928">
    <property type="entry name" value="RNA-binding domain, RBD"/>
    <property type="match status" value="1"/>
</dbReference>
<sequence length="547" mass="62939">MAYFVSNPTEPNYYFIDSVAYTEDHVPVKKLCWCDAPSKLKESTLCSYFELFGPVLEIKMFSNNSSMFQSGYVIYDNVKDAARALRTCNHKVNGIEFLVEASDSWDQPDAYGSSPEELQGPSLILGLNDYCLEHIMAKLELQDKVRFAKTCLRIRAIFKRESARLHTCVDLGQFRNMTVWDIRYYFQLFGAHIQVLYGKFEADHSERLAQFIRDYCRNLKSVQVVCSPGIGLHMHTIFANMNQLEELQLHNSDIADEPLLDLENLINLKKLTLSNNFLTGSTLAELPVSIEVLGLNECRDLEAKYLPEMCRRLPKLRELNIQNVNTSPLRVFKIMVTDNCCPSLEVLRVTAFPYTTYEFVPQLPKLKHLTICNPLTNYPAFTDSLCRILICELVKYKSEQLDHLEILGFPVPREQLLQVARLSGLRALLLHDTEVDDVVLKELANLKNLEMLYFRHNSESVSMIVHLFCGCPRLNHLRLNECDQPNPNLVRGIVTRVHQEIASKEDQRKLPIELWSSMNDKQINDFIQSVPDLKLEGIIQMKCTDDQ</sequence>
<protein>
    <recommendedName>
        <fullName evidence="3">RRM domain-containing protein</fullName>
    </recommendedName>
</protein>
<dbReference type="InterPro" id="IPR055204">
    <property type="entry name" value="HNRNPL_RRM"/>
</dbReference>
<evidence type="ECO:0000313" key="4">
    <source>
        <dbReference type="EnsemblMetazoa" id="XP_016975173.2"/>
    </source>
</evidence>
<keyword evidence="1 2" id="KW-0694">RNA-binding</keyword>
<dbReference type="Gene3D" id="3.80.10.10">
    <property type="entry name" value="Ribonuclease Inhibitor"/>
    <property type="match status" value="2"/>
</dbReference>